<dbReference type="Gene3D" id="2.160.20.10">
    <property type="entry name" value="Single-stranded right-handed beta-helix, Pectin lyase-like"/>
    <property type="match status" value="1"/>
</dbReference>
<proteinExistence type="predicted"/>
<evidence type="ECO:0000313" key="2">
    <source>
        <dbReference type="EMBL" id="SVE53572.1"/>
    </source>
</evidence>
<dbReference type="AlphaFoldDB" id="A0A383E9N2"/>
<feature type="domain" description="Right handed beta helix" evidence="1">
    <location>
        <begin position="83"/>
        <end position="231"/>
    </location>
</feature>
<dbReference type="InterPro" id="IPR006626">
    <property type="entry name" value="PbH1"/>
</dbReference>
<dbReference type="EMBL" id="UINC01224099">
    <property type="protein sequence ID" value="SVE53572.1"/>
    <property type="molecule type" value="Genomic_DNA"/>
</dbReference>
<dbReference type="SUPFAM" id="SSF51126">
    <property type="entry name" value="Pectin lyase-like"/>
    <property type="match status" value="1"/>
</dbReference>
<dbReference type="InterPro" id="IPR039448">
    <property type="entry name" value="Beta_helix"/>
</dbReference>
<feature type="non-terminal residue" evidence="2">
    <location>
        <position position="231"/>
    </location>
</feature>
<sequence length="231" mass="24599">PGDLVLIGPGTYHEAVIVETDDIVIRGTDRNAVVIDGEHERENGFIVFSNGVAIENLTTHSHTSNGVFFTGDYGTDIIVDGYRASYVTAYNNGLYGIYAFNATNGLIEHSYGSGHPDSAFYIGQCNPCNAVIRNVVAENNALGYSGTNASGNLVIQDSEWTGNRIGMVPNTLDGEELAPQGDIVIVGNYVHDNGNEDTPRKSADWDIGFGGGIVIAGGNDNLITRNLVTDN</sequence>
<dbReference type="InterPro" id="IPR011050">
    <property type="entry name" value="Pectin_lyase_fold/virulence"/>
</dbReference>
<dbReference type="InterPro" id="IPR012334">
    <property type="entry name" value="Pectin_lyas_fold"/>
</dbReference>
<dbReference type="Pfam" id="PF13229">
    <property type="entry name" value="Beta_helix"/>
    <property type="match status" value="1"/>
</dbReference>
<reference evidence="2" key="1">
    <citation type="submission" date="2018-05" db="EMBL/GenBank/DDBJ databases">
        <authorList>
            <person name="Lanie J.A."/>
            <person name="Ng W.-L."/>
            <person name="Kazmierczak K.M."/>
            <person name="Andrzejewski T.M."/>
            <person name="Davidsen T.M."/>
            <person name="Wayne K.J."/>
            <person name="Tettelin H."/>
            <person name="Glass J.I."/>
            <person name="Rusch D."/>
            <person name="Podicherti R."/>
            <person name="Tsui H.-C.T."/>
            <person name="Winkler M.E."/>
        </authorList>
    </citation>
    <scope>NUCLEOTIDE SEQUENCE</scope>
</reference>
<name>A0A383E9N2_9ZZZZ</name>
<protein>
    <recommendedName>
        <fullName evidence="1">Right handed beta helix domain-containing protein</fullName>
    </recommendedName>
</protein>
<feature type="non-terminal residue" evidence="2">
    <location>
        <position position="1"/>
    </location>
</feature>
<accession>A0A383E9N2</accession>
<organism evidence="2">
    <name type="scientific">marine metagenome</name>
    <dbReference type="NCBI Taxonomy" id="408172"/>
    <lineage>
        <taxon>unclassified sequences</taxon>
        <taxon>metagenomes</taxon>
        <taxon>ecological metagenomes</taxon>
    </lineage>
</organism>
<gene>
    <name evidence="2" type="ORF">METZ01_LOCUS506426</name>
</gene>
<dbReference type="SMART" id="SM00710">
    <property type="entry name" value="PbH1"/>
    <property type="match status" value="5"/>
</dbReference>
<evidence type="ECO:0000259" key="1">
    <source>
        <dbReference type="Pfam" id="PF13229"/>
    </source>
</evidence>